<evidence type="ECO:0000313" key="2">
    <source>
        <dbReference type="Proteomes" id="UP001186974"/>
    </source>
</evidence>
<keyword evidence="2" id="KW-1185">Reference proteome</keyword>
<accession>A0ACC3DJE1</accession>
<organism evidence="1 2">
    <name type="scientific">Coniosporium uncinatum</name>
    <dbReference type="NCBI Taxonomy" id="93489"/>
    <lineage>
        <taxon>Eukaryota</taxon>
        <taxon>Fungi</taxon>
        <taxon>Dikarya</taxon>
        <taxon>Ascomycota</taxon>
        <taxon>Pezizomycotina</taxon>
        <taxon>Dothideomycetes</taxon>
        <taxon>Dothideomycetes incertae sedis</taxon>
        <taxon>Coniosporium</taxon>
    </lineage>
</organism>
<proteinExistence type="predicted"/>
<dbReference type="EMBL" id="JAWDJW010003677">
    <property type="protein sequence ID" value="KAK3076687.1"/>
    <property type="molecule type" value="Genomic_DNA"/>
</dbReference>
<protein>
    <submittedName>
        <fullName evidence="1">Uncharacterized protein</fullName>
    </submittedName>
</protein>
<evidence type="ECO:0000313" key="1">
    <source>
        <dbReference type="EMBL" id="KAK3076687.1"/>
    </source>
</evidence>
<name>A0ACC3DJE1_9PEZI</name>
<dbReference type="Proteomes" id="UP001186974">
    <property type="component" value="Unassembled WGS sequence"/>
</dbReference>
<gene>
    <name evidence="1" type="ORF">LTS18_012336</name>
</gene>
<comment type="caution">
    <text evidence="1">The sequence shown here is derived from an EMBL/GenBank/DDBJ whole genome shotgun (WGS) entry which is preliminary data.</text>
</comment>
<sequence>MIQITSNLILYTRIRTANVLLVGIRALAAEVAKNLVLAGINSLTIVDHEMVTEDDLCSNFFLSETSVGLNRAEAAVAEIRKLNPRVQLNVDISDVRTKDPSFYIPFDITIATDLDFGTLSTVNASTRLSNRPFYAAGAHGFYGFIFADLISHDYIIERQKSNMPTNLRAESSTRSIINVSTKKESGQVVELVTKREIYTPLLLANSSPLPPSILNSRRRLKQVTPLLTCLRALWDFEKTFLRLPAPANPALARGDLEHFTTLATEKHAELQLPGETLRSEFLRSFLQNLGSELAPVTAFLGGMLAQDVINVLGKRQQPIQNLVCFDGNTSEGPVFALAPMVTSLDGVGDVNGAAMGVNGASAGAVEDMGMGMASGDAIVV</sequence>
<reference evidence="1" key="1">
    <citation type="submission" date="2024-09" db="EMBL/GenBank/DDBJ databases">
        <title>Black Yeasts Isolated from many extreme environments.</title>
        <authorList>
            <person name="Coleine C."/>
            <person name="Stajich J.E."/>
            <person name="Selbmann L."/>
        </authorList>
    </citation>
    <scope>NUCLEOTIDE SEQUENCE</scope>
    <source>
        <strain evidence="1">CCFEE 5737</strain>
    </source>
</reference>